<feature type="compositionally biased region" description="Polar residues" evidence="10">
    <location>
        <begin position="192"/>
        <end position="216"/>
    </location>
</feature>
<evidence type="ECO:0000256" key="8">
    <source>
        <dbReference type="ARBA" id="ARBA00023136"/>
    </source>
</evidence>
<keyword evidence="5 9" id="KW-0863">Zinc-finger</keyword>
<dbReference type="PANTHER" id="PTHR12981">
    <property type="entry name" value="ZINC FINGER PROTEIN-LIKE 1"/>
    <property type="match status" value="1"/>
</dbReference>
<feature type="transmembrane region" description="Helical" evidence="11">
    <location>
        <begin position="285"/>
        <end position="305"/>
    </location>
</feature>
<dbReference type="InterPro" id="IPR058731">
    <property type="entry name" value="Znf-B_box_ZFPL1-like"/>
</dbReference>
<dbReference type="PANTHER" id="PTHR12981:SF0">
    <property type="entry name" value="ZINC FINGER PROTEIN-LIKE 1"/>
    <property type="match status" value="1"/>
</dbReference>
<dbReference type="AlphaFoldDB" id="A0AA36A582"/>
<dbReference type="GO" id="GO:0016020">
    <property type="term" value="C:membrane"/>
    <property type="evidence" value="ECO:0007669"/>
    <property type="project" value="UniProtKB-SubCell"/>
</dbReference>
<dbReference type="Proteomes" id="UP001177003">
    <property type="component" value="Chromosome 9"/>
</dbReference>
<gene>
    <name evidence="13" type="ORF">LSALG_LOCUS42573</name>
</gene>
<sequence>MVVCKCRKATKLYCFVHKVPVCGGCICFQEHQICVVGAYSAWVVDGEYDWPTKCCHCQTVLTESNDPQTTRLGCLHNIHTNCLVSHIKSLPQDTAPDGFTCPACSTPIWPPKNVKNSGSRLHSQLKEAIMQSGNEKSLFGNHPISSPPKHSHGPPPAFDYDPLKPKVPSGNGSSKPSSINVAEKDAPHEPNFSKSPNSGAKTRKTSPQGEKQTSEFSYYADDEDVNKKKYTRRGSCCDKFLRSLVPFWSSSLPTLPVTAPPKKEGNADDTSSRHHRPSRMDPRKILLVIAIMACLATMGVLYYRIAQHGLEDKLVDQVVQQ</sequence>
<evidence type="ECO:0000256" key="9">
    <source>
        <dbReference type="PROSITE-ProRule" id="PRU00175"/>
    </source>
</evidence>
<evidence type="ECO:0000256" key="4">
    <source>
        <dbReference type="ARBA" id="ARBA00022723"/>
    </source>
</evidence>
<dbReference type="PROSITE" id="PS50089">
    <property type="entry name" value="ZF_RING_2"/>
    <property type="match status" value="1"/>
</dbReference>
<feature type="region of interest" description="Disordered" evidence="10">
    <location>
        <begin position="136"/>
        <end position="218"/>
    </location>
</feature>
<protein>
    <recommendedName>
        <fullName evidence="12">RING-type domain-containing protein</fullName>
    </recommendedName>
</protein>
<accession>A0AA36A582</accession>
<evidence type="ECO:0000259" key="12">
    <source>
        <dbReference type="PROSITE" id="PS50089"/>
    </source>
</evidence>
<keyword evidence="8 11" id="KW-0472">Membrane</keyword>
<feature type="compositionally biased region" description="Basic and acidic residues" evidence="10">
    <location>
        <begin position="261"/>
        <end position="279"/>
    </location>
</feature>
<keyword evidence="3 11" id="KW-0812">Transmembrane</keyword>
<dbReference type="Gene3D" id="3.30.40.10">
    <property type="entry name" value="Zinc/RING finger domain, C3HC4 (zinc finger)"/>
    <property type="match status" value="1"/>
</dbReference>
<feature type="domain" description="RING-type" evidence="12">
    <location>
        <begin position="54"/>
        <end position="105"/>
    </location>
</feature>
<dbReference type="SUPFAM" id="SSF57850">
    <property type="entry name" value="RING/U-box"/>
    <property type="match status" value="1"/>
</dbReference>
<dbReference type="GO" id="GO:0005794">
    <property type="term" value="C:Golgi apparatus"/>
    <property type="evidence" value="ECO:0007669"/>
    <property type="project" value="TreeGrafter"/>
</dbReference>
<dbReference type="InterPro" id="IPR039043">
    <property type="entry name" value="ZFPL1"/>
</dbReference>
<dbReference type="InterPro" id="IPR058730">
    <property type="entry name" value="U-box_ZFPL1-like"/>
</dbReference>
<dbReference type="Pfam" id="PF25993">
    <property type="entry name" value="zf-B_box_ZFPL1"/>
    <property type="match status" value="1"/>
</dbReference>
<comment type="similarity">
    <text evidence="2">Belongs to the ZFPL1 family.</text>
</comment>
<keyword evidence="4" id="KW-0479">Metal-binding</keyword>
<evidence type="ECO:0000256" key="11">
    <source>
        <dbReference type="SAM" id="Phobius"/>
    </source>
</evidence>
<keyword evidence="7 11" id="KW-1133">Transmembrane helix</keyword>
<dbReference type="InterPro" id="IPR001841">
    <property type="entry name" value="Znf_RING"/>
</dbReference>
<feature type="region of interest" description="Disordered" evidence="10">
    <location>
        <begin position="256"/>
        <end position="279"/>
    </location>
</feature>
<evidence type="ECO:0000313" key="14">
    <source>
        <dbReference type="Proteomes" id="UP001177003"/>
    </source>
</evidence>
<keyword evidence="6" id="KW-0862">Zinc</keyword>
<dbReference type="InterPro" id="IPR013083">
    <property type="entry name" value="Znf_RING/FYVE/PHD"/>
</dbReference>
<evidence type="ECO:0000256" key="2">
    <source>
        <dbReference type="ARBA" id="ARBA00005561"/>
    </source>
</evidence>
<dbReference type="EMBL" id="OX465085">
    <property type="protein sequence ID" value="CAI9304174.1"/>
    <property type="molecule type" value="Genomic_DNA"/>
</dbReference>
<evidence type="ECO:0000256" key="1">
    <source>
        <dbReference type="ARBA" id="ARBA00004167"/>
    </source>
</evidence>
<evidence type="ECO:0000256" key="6">
    <source>
        <dbReference type="ARBA" id="ARBA00022833"/>
    </source>
</evidence>
<name>A0AA36A582_LACSI</name>
<proteinExistence type="inferred from homology"/>
<evidence type="ECO:0000313" key="13">
    <source>
        <dbReference type="EMBL" id="CAI9304174.1"/>
    </source>
</evidence>
<organism evidence="13 14">
    <name type="scientific">Lactuca saligna</name>
    <name type="common">Willowleaf lettuce</name>
    <dbReference type="NCBI Taxonomy" id="75948"/>
    <lineage>
        <taxon>Eukaryota</taxon>
        <taxon>Viridiplantae</taxon>
        <taxon>Streptophyta</taxon>
        <taxon>Embryophyta</taxon>
        <taxon>Tracheophyta</taxon>
        <taxon>Spermatophyta</taxon>
        <taxon>Magnoliopsida</taxon>
        <taxon>eudicotyledons</taxon>
        <taxon>Gunneridae</taxon>
        <taxon>Pentapetalae</taxon>
        <taxon>asterids</taxon>
        <taxon>campanulids</taxon>
        <taxon>Asterales</taxon>
        <taxon>Asteraceae</taxon>
        <taxon>Cichorioideae</taxon>
        <taxon>Cichorieae</taxon>
        <taxon>Lactucinae</taxon>
        <taxon>Lactuca</taxon>
    </lineage>
</organism>
<reference evidence="13" key="1">
    <citation type="submission" date="2023-04" db="EMBL/GenBank/DDBJ databases">
        <authorList>
            <person name="Vijverberg K."/>
            <person name="Xiong W."/>
            <person name="Schranz E."/>
        </authorList>
    </citation>
    <scope>NUCLEOTIDE SEQUENCE</scope>
</reference>
<evidence type="ECO:0000256" key="7">
    <source>
        <dbReference type="ARBA" id="ARBA00022989"/>
    </source>
</evidence>
<evidence type="ECO:0000256" key="5">
    <source>
        <dbReference type="ARBA" id="ARBA00022771"/>
    </source>
</evidence>
<evidence type="ECO:0000256" key="3">
    <source>
        <dbReference type="ARBA" id="ARBA00022692"/>
    </source>
</evidence>
<evidence type="ECO:0000256" key="10">
    <source>
        <dbReference type="SAM" id="MobiDB-lite"/>
    </source>
</evidence>
<dbReference type="GO" id="GO:0008270">
    <property type="term" value="F:zinc ion binding"/>
    <property type="evidence" value="ECO:0007669"/>
    <property type="project" value="UniProtKB-KW"/>
</dbReference>
<keyword evidence="14" id="KW-1185">Reference proteome</keyword>
<dbReference type="Pfam" id="PF25998">
    <property type="entry name" value="U-box_ZFPL1"/>
    <property type="match status" value="1"/>
</dbReference>
<comment type="subcellular location">
    <subcellularLocation>
        <location evidence="1">Membrane</location>
        <topology evidence="1">Single-pass membrane protein</topology>
    </subcellularLocation>
</comment>
<feature type="compositionally biased region" description="Polar residues" evidence="10">
    <location>
        <begin position="170"/>
        <end position="180"/>
    </location>
</feature>